<evidence type="ECO:0000313" key="2">
    <source>
        <dbReference type="Proteomes" id="UP000054217"/>
    </source>
</evidence>
<accession>A0A0C3N9I4</accession>
<feature type="non-terminal residue" evidence="1">
    <location>
        <position position="168"/>
    </location>
</feature>
<dbReference type="HOGENOM" id="CLU_1590398_0_0_1"/>
<feature type="non-terminal residue" evidence="1">
    <location>
        <position position="1"/>
    </location>
</feature>
<keyword evidence="2" id="KW-1185">Reference proteome</keyword>
<sequence>LYWQSNAEKDTELEILGRKLYEQFDVVVRLKTQVRVTDPDWMDLLQHVRHGNCKERHIAMLRSLVLTNDQCAPADFTQPPWSNALLVTPRHAVRIKWNMMAVKSRTQSQGVTLFTCPAVDTVDGRQLTLEEQFAVAAKPKGSRGRSRQERGGLPDEVHLAIGMEVMVT</sequence>
<reference evidence="2" key="2">
    <citation type="submission" date="2015-01" db="EMBL/GenBank/DDBJ databases">
        <title>Evolutionary Origins and Diversification of the Mycorrhizal Mutualists.</title>
        <authorList>
            <consortium name="DOE Joint Genome Institute"/>
            <consortium name="Mycorrhizal Genomics Consortium"/>
            <person name="Kohler A."/>
            <person name="Kuo A."/>
            <person name="Nagy L.G."/>
            <person name="Floudas D."/>
            <person name="Copeland A."/>
            <person name="Barry K.W."/>
            <person name="Cichocki N."/>
            <person name="Veneault-Fourrey C."/>
            <person name="LaButti K."/>
            <person name="Lindquist E.A."/>
            <person name="Lipzen A."/>
            <person name="Lundell T."/>
            <person name="Morin E."/>
            <person name="Murat C."/>
            <person name="Riley R."/>
            <person name="Ohm R."/>
            <person name="Sun H."/>
            <person name="Tunlid A."/>
            <person name="Henrissat B."/>
            <person name="Grigoriev I.V."/>
            <person name="Hibbett D.S."/>
            <person name="Martin F."/>
        </authorList>
    </citation>
    <scope>NUCLEOTIDE SEQUENCE [LARGE SCALE GENOMIC DNA]</scope>
    <source>
        <strain evidence="2">Marx 270</strain>
    </source>
</reference>
<name>A0A0C3N9I4_PISTI</name>
<dbReference type="InParanoid" id="A0A0C3N9I4"/>
<dbReference type="STRING" id="870435.A0A0C3N9I4"/>
<reference evidence="1 2" key="1">
    <citation type="submission" date="2014-04" db="EMBL/GenBank/DDBJ databases">
        <authorList>
            <consortium name="DOE Joint Genome Institute"/>
            <person name="Kuo A."/>
            <person name="Kohler A."/>
            <person name="Costa M.D."/>
            <person name="Nagy L.G."/>
            <person name="Floudas D."/>
            <person name="Copeland A."/>
            <person name="Barry K.W."/>
            <person name="Cichocki N."/>
            <person name="Veneault-Fourrey C."/>
            <person name="LaButti K."/>
            <person name="Lindquist E.A."/>
            <person name="Lipzen A."/>
            <person name="Lundell T."/>
            <person name="Morin E."/>
            <person name="Murat C."/>
            <person name="Sun H."/>
            <person name="Tunlid A."/>
            <person name="Henrissat B."/>
            <person name="Grigoriev I.V."/>
            <person name="Hibbett D.S."/>
            <person name="Martin F."/>
            <person name="Nordberg H.P."/>
            <person name="Cantor M.N."/>
            <person name="Hua S.X."/>
        </authorList>
    </citation>
    <scope>NUCLEOTIDE SEQUENCE [LARGE SCALE GENOMIC DNA]</scope>
    <source>
        <strain evidence="1 2">Marx 270</strain>
    </source>
</reference>
<dbReference type="Proteomes" id="UP000054217">
    <property type="component" value="Unassembled WGS sequence"/>
</dbReference>
<evidence type="ECO:0000313" key="1">
    <source>
        <dbReference type="EMBL" id="KIN92635.1"/>
    </source>
</evidence>
<dbReference type="EMBL" id="KN832538">
    <property type="protein sequence ID" value="KIN92635.1"/>
    <property type="molecule type" value="Genomic_DNA"/>
</dbReference>
<proteinExistence type="predicted"/>
<dbReference type="OrthoDB" id="2986975at2759"/>
<protein>
    <submittedName>
        <fullName evidence="1">Uncharacterized protein</fullName>
    </submittedName>
</protein>
<gene>
    <name evidence="1" type="ORF">M404DRAFT_115437</name>
</gene>
<organism evidence="1 2">
    <name type="scientific">Pisolithus tinctorius Marx 270</name>
    <dbReference type="NCBI Taxonomy" id="870435"/>
    <lineage>
        <taxon>Eukaryota</taxon>
        <taxon>Fungi</taxon>
        <taxon>Dikarya</taxon>
        <taxon>Basidiomycota</taxon>
        <taxon>Agaricomycotina</taxon>
        <taxon>Agaricomycetes</taxon>
        <taxon>Agaricomycetidae</taxon>
        <taxon>Boletales</taxon>
        <taxon>Sclerodermatineae</taxon>
        <taxon>Pisolithaceae</taxon>
        <taxon>Pisolithus</taxon>
    </lineage>
</organism>
<dbReference type="AlphaFoldDB" id="A0A0C3N9I4"/>